<name>A0ABN3XY53_9ACTN</name>
<gene>
    <name evidence="3" type="ORF">GCM10017559_31450</name>
</gene>
<proteinExistence type="predicted"/>
<sequence>MSDVIVFGAGGRAGRAAVQEARRRGHRVTAVVRDPAKYDDLAADGDVTAGDDLSADGVRVVAGDILDADDVARLAKGHDAAIAAAYDFGTPPDVFFAGAARALLDGLSSAGVPRLLAVGLASVLETASGTLLMDTPGYPQEYRSFYLGHAAGNEVLRTATTGLDWLVVSPSGDFDHGGPRTGRYRTAPAEADSRISYADFAIALLDEIDSPAHHRVHLGVERDPGTGESPGGRKGSGAEENPGTGER</sequence>
<keyword evidence="4" id="KW-1185">Reference proteome</keyword>
<dbReference type="InterPro" id="IPR036291">
    <property type="entry name" value="NAD(P)-bd_dom_sf"/>
</dbReference>
<reference evidence="3 4" key="1">
    <citation type="journal article" date="2019" name="Int. J. Syst. Evol. Microbiol.">
        <title>The Global Catalogue of Microorganisms (GCM) 10K type strain sequencing project: providing services to taxonomists for standard genome sequencing and annotation.</title>
        <authorList>
            <consortium name="The Broad Institute Genomics Platform"/>
            <consortium name="The Broad Institute Genome Sequencing Center for Infectious Disease"/>
            <person name="Wu L."/>
            <person name="Ma J."/>
        </authorList>
    </citation>
    <scope>NUCLEOTIDE SEQUENCE [LARGE SCALE GENOMIC DNA]</scope>
    <source>
        <strain evidence="3 4">JCM 3106</strain>
    </source>
</reference>
<dbReference type="Proteomes" id="UP001499930">
    <property type="component" value="Unassembled WGS sequence"/>
</dbReference>
<dbReference type="RefSeq" id="WP_344894883.1">
    <property type="nucleotide sequence ID" value="NZ_BAAAWD010000007.1"/>
</dbReference>
<dbReference type="PANTHER" id="PTHR43355">
    <property type="entry name" value="FLAVIN REDUCTASE (NADPH)"/>
    <property type="match status" value="1"/>
</dbReference>
<evidence type="ECO:0000313" key="4">
    <source>
        <dbReference type="Proteomes" id="UP001499930"/>
    </source>
</evidence>
<evidence type="ECO:0000256" key="1">
    <source>
        <dbReference type="SAM" id="MobiDB-lite"/>
    </source>
</evidence>
<evidence type="ECO:0000313" key="3">
    <source>
        <dbReference type="EMBL" id="GAA3007116.1"/>
    </source>
</evidence>
<dbReference type="PANTHER" id="PTHR43355:SF2">
    <property type="entry name" value="FLAVIN REDUCTASE (NADPH)"/>
    <property type="match status" value="1"/>
</dbReference>
<dbReference type="Pfam" id="PF13460">
    <property type="entry name" value="NAD_binding_10"/>
    <property type="match status" value="1"/>
</dbReference>
<accession>A0ABN3XY53</accession>
<dbReference type="Gene3D" id="3.40.50.720">
    <property type="entry name" value="NAD(P)-binding Rossmann-like Domain"/>
    <property type="match status" value="1"/>
</dbReference>
<dbReference type="SUPFAM" id="SSF51735">
    <property type="entry name" value="NAD(P)-binding Rossmann-fold domains"/>
    <property type="match status" value="1"/>
</dbReference>
<protein>
    <submittedName>
        <fullName evidence="3">NAD(P)-dependent oxidoreductase</fullName>
    </submittedName>
</protein>
<feature type="region of interest" description="Disordered" evidence="1">
    <location>
        <begin position="218"/>
        <end position="247"/>
    </location>
</feature>
<comment type="caution">
    <text evidence="3">The sequence shown here is derived from an EMBL/GenBank/DDBJ whole genome shotgun (WGS) entry which is preliminary data.</text>
</comment>
<organism evidence="3 4">
    <name type="scientific">Streptosporangium longisporum</name>
    <dbReference type="NCBI Taxonomy" id="46187"/>
    <lineage>
        <taxon>Bacteria</taxon>
        <taxon>Bacillati</taxon>
        <taxon>Actinomycetota</taxon>
        <taxon>Actinomycetes</taxon>
        <taxon>Streptosporangiales</taxon>
        <taxon>Streptosporangiaceae</taxon>
        <taxon>Streptosporangium</taxon>
    </lineage>
</organism>
<dbReference type="InterPro" id="IPR016040">
    <property type="entry name" value="NAD(P)-bd_dom"/>
</dbReference>
<feature type="domain" description="NAD(P)-binding" evidence="2">
    <location>
        <begin position="8"/>
        <end position="210"/>
    </location>
</feature>
<dbReference type="InterPro" id="IPR051606">
    <property type="entry name" value="Polyketide_Oxido-like"/>
</dbReference>
<dbReference type="EMBL" id="BAAAWD010000007">
    <property type="protein sequence ID" value="GAA3007116.1"/>
    <property type="molecule type" value="Genomic_DNA"/>
</dbReference>
<evidence type="ECO:0000259" key="2">
    <source>
        <dbReference type="Pfam" id="PF13460"/>
    </source>
</evidence>